<evidence type="ECO:0000259" key="4">
    <source>
        <dbReference type="Pfam" id="PF12146"/>
    </source>
</evidence>
<keyword evidence="6" id="KW-1185">Reference proteome</keyword>
<evidence type="ECO:0000313" key="5">
    <source>
        <dbReference type="EMBL" id="GBF33345.1"/>
    </source>
</evidence>
<proteinExistence type="predicted"/>
<keyword evidence="3" id="KW-0472">Membrane</keyword>
<feature type="transmembrane region" description="Helical" evidence="3">
    <location>
        <begin position="53"/>
        <end position="71"/>
    </location>
</feature>
<dbReference type="EMBL" id="BFAV01000092">
    <property type="protein sequence ID" value="GBF33345.1"/>
    <property type="molecule type" value="Genomic_DNA"/>
</dbReference>
<dbReference type="GO" id="GO:0016020">
    <property type="term" value="C:membrane"/>
    <property type="evidence" value="ECO:0007669"/>
    <property type="project" value="TreeGrafter"/>
</dbReference>
<feature type="active site" description="Charge relay system" evidence="2">
    <location>
        <position position="193"/>
    </location>
</feature>
<dbReference type="InterPro" id="IPR050266">
    <property type="entry name" value="AB_hydrolase_sf"/>
</dbReference>
<evidence type="ECO:0000256" key="3">
    <source>
        <dbReference type="SAM" id="Phobius"/>
    </source>
</evidence>
<dbReference type="SUPFAM" id="SSF53474">
    <property type="entry name" value="alpha/beta-Hydrolases"/>
    <property type="match status" value="1"/>
</dbReference>
<reference evidence="6" key="1">
    <citation type="submission" date="2018-02" db="EMBL/GenBank/DDBJ databases">
        <title>Genome sequence of Desulfocucumis palustris strain NAW-5.</title>
        <authorList>
            <person name="Watanabe M."/>
            <person name="Kojima H."/>
            <person name="Fukui M."/>
        </authorList>
    </citation>
    <scope>NUCLEOTIDE SEQUENCE [LARGE SCALE GENOMIC DNA]</scope>
    <source>
        <strain evidence="6">NAW-5</strain>
    </source>
</reference>
<feature type="active site" description="Charge relay system" evidence="2">
    <location>
        <position position="162"/>
    </location>
</feature>
<dbReference type="PIRSF" id="PIRSF017388">
    <property type="entry name" value="Esterase_lipase"/>
    <property type="match status" value="1"/>
</dbReference>
<protein>
    <submittedName>
        <fullName evidence="5">Lipase</fullName>
    </submittedName>
</protein>
<dbReference type="PANTHER" id="PTHR43798">
    <property type="entry name" value="MONOACYLGLYCEROL LIPASE"/>
    <property type="match status" value="1"/>
</dbReference>
<feature type="domain" description="Serine aminopeptidase S33" evidence="4">
    <location>
        <begin position="4"/>
        <end position="198"/>
    </location>
</feature>
<evidence type="ECO:0000256" key="2">
    <source>
        <dbReference type="PIRSR" id="PIRSR017388-1"/>
    </source>
</evidence>
<dbReference type="InterPro" id="IPR012354">
    <property type="entry name" value="Esterase_lipase"/>
</dbReference>
<dbReference type="InterPro" id="IPR029058">
    <property type="entry name" value="AB_hydrolase_fold"/>
</dbReference>
<dbReference type="PANTHER" id="PTHR43798:SF31">
    <property type="entry name" value="AB HYDROLASE SUPERFAMILY PROTEIN YCLE"/>
    <property type="match status" value="1"/>
</dbReference>
<dbReference type="Gene3D" id="3.40.50.1820">
    <property type="entry name" value="alpha/beta hydrolase"/>
    <property type="match status" value="1"/>
</dbReference>
<dbReference type="InterPro" id="IPR022742">
    <property type="entry name" value="Hydrolase_4"/>
</dbReference>
<dbReference type="OrthoDB" id="9786110at2"/>
<dbReference type="GO" id="GO:0052689">
    <property type="term" value="F:carboxylic ester hydrolase activity"/>
    <property type="evidence" value="ECO:0007669"/>
    <property type="project" value="InterPro"/>
</dbReference>
<comment type="caution">
    <text evidence="5">The sequence shown here is derived from an EMBL/GenBank/DDBJ whole genome shotgun (WGS) entry which is preliminary data.</text>
</comment>
<name>A0A2L2XAX5_9FIRM</name>
<gene>
    <name evidence="5" type="ORF">DCCM_2444</name>
</gene>
<evidence type="ECO:0000313" key="6">
    <source>
        <dbReference type="Proteomes" id="UP000239549"/>
    </source>
</evidence>
<dbReference type="Proteomes" id="UP000239549">
    <property type="component" value="Unassembled WGS sequence"/>
</dbReference>
<keyword evidence="3" id="KW-0812">Transmembrane</keyword>
<dbReference type="Pfam" id="PF12146">
    <property type="entry name" value="Hydrolase_4"/>
    <property type="match status" value="1"/>
</dbReference>
<feature type="active site" description="Nucleophile" evidence="2">
    <location>
        <position position="62"/>
    </location>
</feature>
<organism evidence="5 6">
    <name type="scientific">Desulfocucumis palustris</name>
    <dbReference type="NCBI Taxonomy" id="1898651"/>
    <lineage>
        <taxon>Bacteria</taxon>
        <taxon>Bacillati</taxon>
        <taxon>Bacillota</taxon>
        <taxon>Clostridia</taxon>
        <taxon>Eubacteriales</taxon>
        <taxon>Desulfocucumaceae</taxon>
        <taxon>Desulfocucumis</taxon>
    </lineage>
</organism>
<dbReference type="AlphaFoldDB" id="A0A2L2XAX5"/>
<feature type="transmembrane region" description="Helical" evidence="3">
    <location>
        <begin position="77"/>
        <end position="96"/>
    </location>
</feature>
<keyword evidence="1" id="KW-0378">Hydrolase</keyword>
<evidence type="ECO:0000256" key="1">
    <source>
        <dbReference type="ARBA" id="ARBA00022801"/>
    </source>
</evidence>
<keyword evidence="3" id="KW-1133">Transmembrane helix</keyword>
<accession>A0A2L2XAX5</accession>
<sequence>MLPLGEYLAGRGFTVSGARLPGHGTSPSHLRGITYRHWIDSARSALLDLQKNCARVYVAGFSMGGTIALHLAANHDFMGLIVICAPVKIYINFYLMRLLNLLRNFKQEVQQNIKDPAARKNHIAYDSAPPSAGLQLYRLLRAVGPEIPGISMPVLIFQSTGDGIVAPENANFLYNRLAKAAARDLVWLKNSGHMATLDYDREMLFDLINQFVSRDNNHIFKK</sequence>